<sequence>MANQLEKILAKYSEQEKENSNSESLNVYEKLNHKVIRANAAPTMTFRILPPADLENGLFYKDYRKIMLNSPQGYQSSFSNFVTASPEDPNNPLEKAVSEWKSQGIKFNKYNTGFRQSYYIQIVPVKANGNVLEMKTDANGLPDVYVLDITSSLFDLLMKALGESGNDPINNKYFASELANDNASDANQGSWSFLSPNIAYSVTITYNKNAQKASDYYNLSVNAGNMLPPLPQGWETKLEDLDYLATPIDKANPDFMNRFIDDFNSQHGLQGNSVETPSNQVTPGTTASSSPFDDTPQQPAPQQPAPQQPAPQQPAPQQPAPQQPAPQQPEPQSNNNGFPDMPDPFSDTGSSVDISDDDLPF</sequence>
<feature type="compositionally biased region" description="Pro residues" evidence="1">
    <location>
        <begin position="298"/>
        <end position="329"/>
    </location>
</feature>
<dbReference type="Proteomes" id="UP000306187">
    <property type="component" value="Segment"/>
</dbReference>
<protein>
    <recommendedName>
        <fullName evidence="4">Single-stranded DNA-binding protein</fullName>
    </recommendedName>
</protein>
<feature type="region of interest" description="Disordered" evidence="1">
    <location>
        <begin position="266"/>
        <end position="361"/>
    </location>
</feature>
<name>A0A4Y5FFN5_9CAUD</name>
<dbReference type="EMBL" id="MK504446">
    <property type="protein sequence ID" value="QBJ03959.1"/>
    <property type="molecule type" value="Genomic_DNA"/>
</dbReference>
<accession>A0A4Y5FFN5</accession>
<evidence type="ECO:0000313" key="3">
    <source>
        <dbReference type="Proteomes" id="UP000306187"/>
    </source>
</evidence>
<evidence type="ECO:0000256" key="1">
    <source>
        <dbReference type="SAM" id="MobiDB-lite"/>
    </source>
</evidence>
<keyword evidence="3" id="KW-1185">Reference proteome</keyword>
<evidence type="ECO:0008006" key="4">
    <source>
        <dbReference type="Google" id="ProtNLM"/>
    </source>
</evidence>
<proteinExistence type="predicted"/>
<reference evidence="2" key="1">
    <citation type="submission" date="2019-02" db="EMBL/GenBank/DDBJ databases">
        <title>Isolation of virulent Lactobacillus brevis phages.</title>
        <authorList>
            <person name="Feyereisen M."/>
            <person name="Mahony J."/>
            <person name="O'Sullivan T."/>
            <person name="van Sinderen D."/>
        </authorList>
    </citation>
    <scope>NUCLEOTIDE SEQUENCE [LARGE SCALE GENOMIC DNA]</scope>
</reference>
<evidence type="ECO:0000313" key="2">
    <source>
        <dbReference type="EMBL" id="QBJ03959.1"/>
    </source>
</evidence>
<organism evidence="2 3">
    <name type="scientific">Lactobacillus phage SAC12B</name>
    <dbReference type="NCBI Taxonomy" id="2510941"/>
    <lineage>
        <taxon>Viruses</taxon>
        <taxon>Duplodnaviria</taxon>
        <taxon>Heunggongvirae</taxon>
        <taxon>Uroviricota</taxon>
        <taxon>Caudoviricetes</taxon>
        <taxon>Herelleviridae</taxon>
        <taxon>Tybeckvirus</taxon>
        <taxon>Tybeckvirus SAC12B</taxon>
    </lineage>
</organism>
<feature type="compositionally biased region" description="Polar residues" evidence="1">
    <location>
        <begin position="266"/>
        <end position="292"/>
    </location>
</feature>
<gene>
    <name evidence="2" type="ORF">SAC12B_0170</name>
</gene>